<organism evidence="1">
    <name type="scientific">mine drainage metagenome</name>
    <dbReference type="NCBI Taxonomy" id="410659"/>
    <lineage>
        <taxon>unclassified sequences</taxon>
        <taxon>metagenomes</taxon>
        <taxon>ecological metagenomes</taxon>
    </lineage>
</organism>
<evidence type="ECO:0000313" key="1">
    <source>
        <dbReference type="EMBL" id="CBI11384.1"/>
    </source>
</evidence>
<comment type="caution">
    <text evidence="1">The sequence shown here is derived from an EMBL/GenBank/DDBJ whole genome shotgun (WGS) entry which is preliminary data.</text>
</comment>
<protein>
    <submittedName>
        <fullName evidence="1">Uncharacterized protein</fullName>
    </submittedName>
</protein>
<dbReference type="AlphaFoldDB" id="E6QVW1"/>
<accession>E6QVW1</accession>
<name>E6QVW1_9ZZZZ</name>
<sequence>MPFFSTSVDKRSRSSMVHFLGTHTRHEIGNGYQSSYAHNVKIRNLRLGDLADKAHDLIQLDDTWRELQQTIDEFDKAMGYRYTIASAGHSNGYLVLLESERVPSGYKSHCRTCGQRNYKSIADVSMLSKTPQGLIALEVIKNGVFVPDEVYLDRDAVKQIDLSKSIKLMAIADAKRRYKDFTMSNRCGACGAQGDKGLVNYEKPHMTVNVFSYRSIDAERDFADWSLHGLRERVLTVKAFDRACDSIRENFIFMLQSCDVVEETILVPKTVKPLSCVCNN</sequence>
<gene>
    <name evidence="1" type="ORF">CARN7_2208</name>
</gene>
<proteinExistence type="predicted"/>
<dbReference type="EMBL" id="CABR01000139">
    <property type="protein sequence ID" value="CBI11384.1"/>
    <property type="molecule type" value="Genomic_DNA"/>
</dbReference>
<reference evidence="1" key="1">
    <citation type="submission" date="2009-10" db="EMBL/GenBank/DDBJ databases">
        <title>Diversity of trophic interactions inside an arsenic-rich microbial ecosystem.</title>
        <authorList>
            <person name="Bertin P.N."/>
            <person name="Heinrich-Salmeron A."/>
            <person name="Pelletier E."/>
            <person name="Goulhen-Chollet F."/>
            <person name="Arsene-Ploetze F."/>
            <person name="Gallien S."/>
            <person name="Calteau A."/>
            <person name="Vallenet D."/>
            <person name="Casiot C."/>
            <person name="Chane-Woon-Ming B."/>
            <person name="Giloteaux L."/>
            <person name="Barakat M."/>
            <person name="Bonnefoy V."/>
            <person name="Bruneel O."/>
            <person name="Chandler M."/>
            <person name="Cleiss J."/>
            <person name="Duran R."/>
            <person name="Elbaz-Poulichet F."/>
            <person name="Fonknechten N."/>
            <person name="Lauga B."/>
            <person name="Mornico D."/>
            <person name="Ortet P."/>
            <person name="Schaeffer C."/>
            <person name="Siguier P."/>
            <person name="Alexander Thil Smith A."/>
            <person name="Van Dorsselaer A."/>
            <person name="Weissenbach J."/>
            <person name="Medigue C."/>
            <person name="Le Paslier D."/>
        </authorList>
    </citation>
    <scope>NUCLEOTIDE SEQUENCE</scope>
</reference>